<protein>
    <submittedName>
        <fullName evidence="2">LLM class flavin-dependent oxidoreductase</fullName>
    </submittedName>
</protein>
<dbReference type="GO" id="GO:0016705">
    <property type="term" value="F:oxidoreductase activity, acting on paired donors, with incorporation or reduction of molecular oxygen"/>
    <property type="evidence" value="ECO:0007669"/>
    <property type="project" value="InterPro"/>
</dbReference>
<dbReference type="OrthoDB" id="3284378at2"/>
<reference evidence="2 3" key="1">
    <citation type="submission" date="2019-07" db="EMBL/GenBank/DDBJ databases">
        <title>New species of Amycolatopsis and Streptomyces.</title>
        <authorList>
            <person name="Duangmal K."/>
            <person name="Teo W.F.A."/>
            <person name="Lipun K."/>
        </authorList>
    </citation>
    <scope>NUCLEOTIDE SEQUENCE [LARGE SCALE GENOMIC DNA]</scope>
    <source>
        <strain evidence="2 3">JCM 30562</strain>
    </source>
</reference>
<dbReference type="PANTHER" id="PTHR43244">
    <property type="match status" value="1"/>
</dbReference>
<dbReference type="SUPFAM" id="SSF51679">
    <property type="entry name" value="Bacterial luciferase-like"/>
    <property type="match status" value="1"/>
</dbReference>
<feature type="domain" description="Luciferase-like" evidence="1">
    <location>
        <begin position="16"/>
        <end position="314"/>
    </location>
</feature>
<dbReference type="EMBL" id="VJZA01000009">
    <property type="protein sequence ID" value="TVT23902.1"/>
    <property type="molecule type" value="Genomic_DNA"/>
</dbReference>
<dbReference type="PANTHER" id="PTHR43244:SF2">
    <property type="entry name" value="CONSERVED HYPOTHETICAL ALANINE AND PROLINE-RICH PROTEIN"/>
    <property type="match status" value="1"/>
</dbReference>
<dbReference type="Proteomes" id="UP000318578">
    <property type="component" value="Unassembled WGS sequence"/>
</dbReference>
<dbReference type="RefSeq" id="WP_144636314.1">
    <property type="nucleotide sequence ID" value="NZ_BNAX01000017.1"/>
</dbReference>
<sequence length="350" mass="37498">MTDHAGTAATTLGISTAGLDLEASVALAAEADAAGVHAIWTSELYSMSATVSLAAMATGTRRCRLGSSILYGVGRTPLVLAAEARSLDKLSGGRLVLGLGNGTVRMLRDWHGTDPSAPAARMEELVTVVRKLWRIHEGRVHHDGHFYHVDITPTGDVRPPLRECIPVYLAGVNPRMIEVAGRVADGLVGHPLFTLRYLDEVVRPAITKGAGRMGRRAENIRITTMVIAAVDEDEEQARRDAASQIAFYASVKTYDRALAVAGFAAEARAIREAFARGDLEAMTAAVPDRMIDAIAVAGTPRQVRDALRRYEGTVDHVILYAPTLGLAAPRADRNVRRLVAIATAPRDGAR</sequence>
<dbReference type="Pfam" id="PF00296">
    <property type="entry name" value="Bac_luciferase"/>
    <property type="match status" value="1"/>
</dbReference>
<proteinExistence type="predicted"/>
<accession>A0A558AI01</accession>
<comment type="caution">
    <text evidence="2">The sequence shown here is derived from an EMBL/GenBank/DDBJ whole genome shotgun (WGS) entry which is preliminary data.</text>
</comment>
<evidence type="ECO:0000259" key="1">
    <source>
        <dbReference type="Pfam" id="PF00296"/>
    </source>
</evidence>
<dbReference type="CDD" id="cd01097">
    <property type="entry name" value="Tetrahydromethanopterin_reductase"/>
    <property type="match status" value="1"/>
</dbReference>
<organism evidence="2 3">
    <name type="scientific">Amycolatopsis acidiphila</name>
    <dbReference type="NCBI Taxonomy" id="715473"/>
    <lineage>
        <taxon>Bacteria</taxon>
        <taxon>Bacillati</taxon>
        <taxon>Actinomycetota</taxon>
        <taxon>Actinomycetes</taxon>
        <taxon>Pseudonocardiales</taxon>
        <taxon>Pseudonocardiaceae</taxon>
        <taxon>Amycolatopsis</taxon>
    </lineage>
</organism>
<gene>
    <name evidence="2" type="ORF">FNH06_08555</name>
</gene>
<dbReference type="InterPro" id="IPR011251">
    <property type="entry name" value="Luciferase-like_dom"/>
</dbReference>
<keyword evidence="3" id="KW-1185">Reference proteome</keyword>
<dbReference type="Gene3D" id="3.20.20.30">
    <property type="entry name" value="Luciferase-like domain"/>
    <property type="match status" value="1"/>
</dbReference>
<dbReference type="InterPro" id="IPR036661">
    <property type="entry name" value="Luciferase-like_sf"/>
</dbReference>
<evidence type="ECO:0000313" key="2">
    <source>
        <dbReference type="EMBL" id="TVT23902.1"/>
    </source>
</evidence>
<dbReference type="AlphaFoldDB" id="A0A558AI01"/>
<evidence type="ECO:0000313" key="3">
    <source>
        <dbReference type="Proteomes" id="UP000318578"/>
    </source>
</evidence>
<dbReference type="InterPro" id="IPR050564">
    <property type="entry name" value="F420-G6PD/mer"/>
</dbReference>
<name>A0A558AI01_9PSEU</name>